<dbReference type="PATRIC" id="fig|200452.3.peg.2506"/>
<keyword evidence="8" id="KW-1185">Reference proteome</keyword>
<dbReference type="InterPro" id="IPR000182">
    <property type="entry name" value="GNAT_dom"/>
</dbReference>
<dbReference type="GO" id="GO:0016747">
    <property type="term" value="F:acyltransferase activity, transferring groups other than amino-acyl groups"/>
    <property type="evidence" value="ECO:0007669"/>
    <property type="project" value="InterPro"/>
</dbReference>
<accession>A0A0P9M7E2</accession>
<dbReference type="PANTHER" id="PTHR43792">
    <property type="entry name" value="GNAT FAMILY, PUTATIVE (AFU_ORTHOLOGUE AFUA_3G00765)-RELATED-RELATED"/>
    <property type="match status" value="1"/>
</dbReference>
<comment type="similarity">
    <text evidence="3">Belongs to the acetyltransferase family. RimJ subfamily.</text>
</comment>
<dbReference type="Gene3D" id="3.40.630.30">
    <property type="match status" value="1"/>
</dbReference>
<dbReference type="EMBL" id="LJQB01000021">
    <property type="protein sequence ID" value="KPW86845.1"/>
    <property type="molecule type" value="Genomic_DNA"/>
</dbReference>
<evidence type="ECO:0000256" key="3">
    <source>
        <dbReference type="ARBA" id="ARBA00038502"/>
    </source>
</evidence>
<protein>
    <submittedName>
        <fullName evidence="5">GNAT family acetyltransferase</fullName>
    </submittedName>
    <submittedName>
        <fullName evidence="6">Protein N-acetyltransferase, RimJ/RimL family</fullName>
    </submittedName>
</protein>
<dbReference type="Proteomes" id="UP000050411">
    <property type="component" value="Unassembled WGS sequence"/>
</dbReference>
<reference evidence="5 7" key="1">
    <citation type="submission" date="2015-09" db="EMBL/GenBank/DDBJ databases">
        <title>Genome announcement of multiple Pseudomonas syringae strains.</title>
        <authorList>
            <person name="Thakur S."/>
            <person name="Wang P.W."/>
            <person name="Gong Y."/>
            <person name="Weir B.S."/>
            <person name="Guttman D.S."/>
        </authorList>
    </citation>
    <scope>NUCLEOTIDE SEQUENCE [LARGE SCALE GENOMIC DNA]</scope>
    <source>
        <strain evidence="5 7">ICMP19117</strain>
    </source>
</reference>
<organism evidence="5 7">
    <name type="scientific">Pseudomonas congelans</name>
    <dbReference type="NCBI Taxonomy" id="200452"/>
    <lineage>
        <taxon>Bacteria</taxon>
        <taxon>Pseudomonadati</taxon>
        <taxon>Pseudomonadota</taxon>
        <taxon>Gammaproteobacteria</taxon>
        <taxon>Pseudomonadales</taxon>
        <taxon>Pseudomonadaceae</taxon>
        <taxon>Pseudomonas</taxon>
    </lineage>
</organism>
<evidence type="ECO:0000256" key="2">
    <source>
        <dbReference type="ARBA" id="ARBA00023315"/>
    </source>
</evidence>
<dbReference type="EMBL" id="FNJH01000002">
    <property type="protein sequence ID" value="SDP09418.1"/>
    <property type="molecule type" value="Genomic_DNA"/>
</dbReference>
<dbReference type="GeneID" id="65075382"/>
<dbReference type="RefSeq" id="WP_054992801.1">
    <property type="nucleotide sequence ID" value="NZ_FNJH01000002.1"/>
</dbReference>
<dbReference type="PANTHER" id="PTHR43792:SF8">
    <property type="entry name" value="[RIBOSOMAL PROTEIN US5]-ALANINE N-ACETYLTRANSFERASE"/>
    <property type="match status" value="1"/>
</dbReference>
<sequence length="187" mass="20418">MSHPLPTLRTSRLLLAALQPEQALTLARLADEPTIADMTAALPSPYTFEHAQAFIAETHDQYAAGQTVSLGVHIQATGELTGIVSLRLSMSHRSGNLGYWTGLQHQNRGYACEAAKGLLRHGFTEMNLNRIAGQCFSDNPASARVLEKCGLSYEGCTREAFLKNGVFKNMLLFSLLRSEYESSEATS</sequence>
<evidence type="ECO:0000313" key="7">
    <source>
        <dbReference type="Proteomes" id="UP000050411"/>
    </source>
</evidence>
<gene>
    <name evidence="5" type="ORF">ALO92_02062</name>
    <name evidence="6" type="ORF">SAMN05216596_102858</name>
</gene>
<keyword evidence="2" id="KW-0012">Acyltransferase</keyword>
<dbReference type="AlphaFoldDB" id="A0A0P9M7E2"/>
<name>A0A0P9M7E2_9PSED</name>
<evidence type="ECO:0000313" key="6">
    <source>
        <dbReference type="EMBL" id="SDP09418.1"/>
    </source>
</evidence>
<dbReference type="Pfam" id="PF13302">
    <property type="entry name" value="Acetyltransf_3"/>
    <property type="match status" value="1"/>
</dbReference>
<feature type="domain" description="N-acetyltransferase" evidence="4">
    <location>
        <begin position="12"/>
        <end position="151"/>
    </location>
</feature>
<evidence type="ECO:0000313" key="8">
    <source>
        <dbReference type="Proteomes" id="UP000183042"/>
    </source>
</evidence>
<evidence type="ECO:0000256" key="1">
    <source>
        <dbReference type="ARBA" id="ARBA00022679"/>
    </source>
</evidence>
<dbReference type="SUPFAM" id="SSF55729">
    <property type="entry name" value="Acyl-CoA N-acyltransferases (Nat)"/>
    <property type="match status" value="1"/>
</dbReference>
<proteinExistence type="inferred from homology"/>
<comment type="caution">
    <text evidence="5">The sequence shown here is derived from an EMBL/GenBank/DDBJ whole genome shotgun (WGS) entry which is preliminary data.</text>
</comment>
<dbReference type="InterPro" id="IPR051531">
    <property type="entry name" value="N-acetyltransferase"/>
</dbReference>
<keyword evidence="1 5" id="KW-0808">Transferase</keyword>
<reference evidence="6 8" key="2">
    <citation type="submission" date="2016-10" db="EMBL/GenBank/DDBJ databases">
        <authorList>
            <person name="Varghese N."/>
            <person name="Submissions S."/>
        </authorList>
    </citation>
    <scope>NUCLEOTIDE SEQUENCE [LARGE SCALE GENOMIC DNA]</scope>
    <source>
        <strain evidence="6 8">DSM 14939</strain>
    </source>
</reference>
<dbReference type="Proteomes" id="UP000183042">
    <property type="component" value="Unassembled WGS sequence"/>
</dbReference>
<evidence type="ECO:0000313" key="5">
    <source>
        <dbReference type="EMBL" id="KPW86845.1"/>
    </source>
</evidence>
<evidence type="ECO:0000259" key="4">
    <source>
        <dbReference type="Pfam" id="PF13302"/>
    </source>
</evidence>
<dbReference type="InterPro" id="IPR016181">
    <property type="entry name" value="Acyl_CoA_acyltransferase"/>
</dbReference>